<dbReference type="PANTHER" id="PTHR43808">
    <property type="entry name" value="ACETYLORNITHINE DEACETYLASE"/>
    <property type="match status" value="1"/>
</dbReference>
<feature type="domain" description="Peptidase M20 dimerisation" evidence="8">
    <location>
        <begin position="197"/>
        <end position="306"/>
    </location>
</feature>
<accession>A0A1H3LLU0</accession>
<keyword evidence="5" id="KW-0378">Hydrolase</keyword>
<keyword evidence="6" id="KW-0862">Zinc</keyword>
<dbReference type="Proteomes" id="UP000199230">
    <property type="component" value="Unassembled WGS sequence"/>
</dbReference>
<dbReference type="Pfam" id="PF01546">
    <property type="entry name" value="Peptidase_M20"/>
    <property type="match status" value="1"/>
</dbReference>
<keyword evidence="7" id="KW-0170">Cobalt</keyword>
<dbReference type="InterPro" id="IPR002933">
    <property type="entry name" value="Peptidase_M20"/>
</dbReference>
<dbReference type="Gene3D" id="3.40.630.10">
    <property type="entry name" value="Zn peptidases"/>
    <property type="match status" value="2"/>
</dbReference>
<dbReference type="SUPFAM" id="SSF53187">
    <property type="entry name" value="Zn-dependent exopeptidases"/>
    <property type="match status" value="1"/>
</dbReference>
<organism evidence="9 10">
    <name type="scientific">Tindallia californiensis</name>
    <dbReference type="NCBI Taxonomy" id="159292"/>
    <lineage>
        <taxon>Bacteria</taxon>
        <taxon>Bacillati</taxon>
        <taxon>Bacillota</taxon>
        <taxon>Clostridia</taxon>
        <taxon>Peptostreptococcales</taxon>
        <taxon>Tindalliaceae</taxon>
        <taxon>Tindallia</taxon>
    </lineage>
</organism>
<protein>
    <submittedName>
        <fullName evidence="9">Acetylornithine deacetylase/succinyl-diaminopimelate desuccinylase</fullName>
    </submittedName>
</protein>
<dbReference type="Pfam" id="PF07687">
    <property type="entry name" value="M20_dimer"/>
    <property type="match status" value="1"/>
</dbReference>
<dbReference type="AlphaFoldDB" id="A0A1H3LLU0"/>
<dbReference type="GO" id="GO:0016787">
    <property type="term" value="F:hydrolase activity"/>
    <property type="evidence" value="ECO:0007669"/>
    <property type="project" value="UniProtKB-KW"/>
</dbReference>
<evidence type="ECO:0000256" key="7">
    <source>
        <dbReference type="ARBA" id="ARBA00023285"/>
    </source>
</evidence>
<dbReference type="EMBL" id="FNPV01000003">
    <property type="protein sequence ID" value="SDY65507.1"/>
    <property type="molecule type" value="Genomic_DNA"/>
</dbReference>
<comment type="cofactor">
    <cofactor evidence="1">
        <name>Co(2+)</name>
        <dbReference type="ChEBI" id="CHEBI:48828"/>
    </cofactor>
</comment>
<evidence type="ECO:0000256" key="4">
    <source>
        <dbReference type="ARBA" id="ARBA00022723"/>
    </source>
</evidence>
<sequence length="414" mass="46171">MIKATDYFQREELINLTKDLIRIPSHTGVETQEKEVAEYMLDFFKKHGIHAHFQHVEKERNNVIAFIKGRKSPEGKSLMLNGHIDTEKPDDMNEALFGAEMSPREIFSGNVRQGSIWGRGAVDMKGPVAAMMMTLVVLKRAEQELDGDIVFSGVVGEETRSKGMESLVACEKCLGDHDITLDGAVVGEPTNFQYVASHRGLVWLDIKFRGKGAHSGKPHQGVNAIEKAVEFLNKVKEELYPKLKERKHDFMGTSVMNIGTIKGGTGQSTVAEEALVRLDRRYVEGETLESVMQEYQDLADKMEKEDPKVKIEISQTPESVSVLPHPPLDTGLDESIVVAVRDALKKVLGYEPEIHTEYGWTDGALISKYMNIPTVVFGPGDIALAHTAEEKIDIDDLVKSVEVYTHIADEFCVF</sequence>
<dbReference type="Gene3D" id="3.30.70.360">
    <property type="match status" value="1"/>
</dbReference>
<keyword evidence="10" id="KW-1185">Reference proteome</keyword>
<dbReference type="InterPro" id="IPR010182">
    <property type="entry name" value="ArgE/DapE"/>
</dbReference>
<evidence type="ECO:0000313" key="10">
    <source>
        <dbReference type="Proteomes" id="UP000199230"/>
    </source>
</evidence>
<name>A0A1H3LLU0_9FIRM</name>
<dbReference type="OrthoDB" id="9815360at2"/>
<dbReference type="CDD" id="cd08659">
    <property type="entry name" value="M20_ArgE_DapE-like"/>
    <property type="match status" value="1"/>
</dbReference>
<evidence type="ECO:0000256" key="3">
    <source>
        <dbReference type="ARBA" id="ARBA00006247"/>
    </source>
</evidence>
<dbReference type="NCBIfam" id="TIGR01910">
    <property type="entry name" value="DapE-ArgE"/>
    <property type="match status" value="1"/>
</dbReference>
<evidence type="ECO:0000313" key="9">
    <source>
        <dbReference type="EMBL" id="SDY65507.1"/>
    </source>
</evidence>
<comment type="similarity">
    <text evidence="3">Belongs to the peptidase M20A family.</text>
</comment>
<dbReference type="InterPro" id="IPR050072">
    <property type="entry name" value="Peptidase_M20A"/>
</dbReference>
<evidence type="ECO:0000256" key="2">
    <source>
        <dbReference type="ARBA" id="ARBA00001947"/>
    </source>
</evidence>
<evidence type="ECO:0000259" key="8">
    <source>
        <dbReference type="Pfam" id="PF07687"/>
    </source>
</evidence>
<keyword evidence="4" id="KW-0479">Metal-binding</keyword>
<dbReference type="RefSeq" id="WP_093312322.1">
    <property type="nucleotide sequence ID" value="NZ_FNPV01000003.1"/>
</dbReference>
<reference evidence="9 10" key="1">
    <citation type="submission" date="2016-10" db="EMBL/GenBank/DDBJ databases">
        <authorList>
            <person name="de Groot N.N."/>
        </authorList>
    </citation>
    <scope>NUCLEOTIDE SEQUENCE [LARGE SCALE GENOMIC DNA]</scope>
    <source>
        <strain evidence="9 10">APO</strain>
    </source>
</reference>
<evidence type="ECO:0000256" key="6">
    <source>
        <dbReference type="ARBA" id="ARBA00022833"/>
    </source>
</evidence>
<dbReference type="InterPro" id="IPR011650">
    <property type="entry name" value="Peptidase_M20_dimer"/>
</dbReference>
<dbReference type="STRING" id="159292.SAMN05192546_103282"/>
<comment type="cofactor">
    <cofactor evidence="2">
        <name>Zn(2+)</name>
        <dbReference type="ChEBI" id="CHEBI:29105"/>
    </cofactor>
</comment>
<evidence type="ECO:0000256" key="5">
    <source>
        <dbReference type="ARBA" id="ARBA00022801"/>
    </source>
</evidence>
<dbReference type="GO" id="GO:0046872">
    <property type="term" value="F:metal ion binding"/>
    <property type="evidence" value="ECO:0007669"/>
    <property type="project" value="UniProtKB-KW"/>
</dbReference>
<dbReference type="InterPro" id="IPR036264">
    <property type="entry name" value="Bact_exopeptidase_dim_dom"/>
</dbReference>
<evidence type="ECO:0000256" key="1">
    <source>
        <dbReference type="ARBA" id="ARBA00001941"/>
    </source>
</evidence>
<gene>
    <name evidence="9" type="ORF">SAMN05192546_103282</name>
</gene>
<proteinExistence type="inferred from homology"/>
<dbReference type="SUPFAM" id="SSF55031">
    <property type="entry name" value="Bacterial exopeptidase dimerisation domain"/>
    <property type="match status" value="1"/>
</dbReference>